<dbReference type="PROSITE" id="PS51318">
    <property type="entry name" value="TAT"/>
    <property type="match status" value="1"/>
</dbReference>
<dbReference type="EMBL" id="FMZE01000007">
    <property type="protein sequence ID" value="SDD27372.1"/>
    <property type="molecule type" value="Genomic_DNA"/>
</dbReference>
<evidence type="ECO:0000256" key="1">
    <source>
        <dbReference type="ARBA" id="ARBA00022729"/>
    </source>
</evidence>
<reference evidence="2 3" key="1">
    <citation type="submission" date="2016-10" db="EMBL/GenBank/DDBJ databases">
        <authorList>
            <person name="de Groot N.N."/>
        </authorList>
    </citation>
    <scope>NUCLEOTIDE SEQUENCE [LARGE SCALE GENOMIC DNA]</scope>
    <source>
        <strain evidence="2 3">CGMCC 4.5506</strain>
    </source>
</reference>
<dbReference type="Pfam" id="PF00497">
    <property type="entry name" value="SBP_bac_3"/>
    <property type="match status" value="1"/>
</dbReference>
<keyword evidence="3" id="KW-1185">Reference proteome</keyword>
<dbReference type="Proteomes" id="UP000199494">
    <property type="component" value="Unassembled WGS sequence"/>
</dbReference>
<dbReference type="SMART" id="SM00062">
    <property type="entry name" value="PBPb"/>
    <property type="match status" value="1"/>
</dbReference>
<dbReference type="InterPro" id="IPR006311">
    <property type="entry name" value="TAT_signal"/>
</dbReference>
<dbReference type="STRING" id="530584.SAMN05421630_10782"/>
<name>A0A1G6TDZ8_9PSEU</name>
<dbReference type="GO" id="GO:0033294">
    <property type="term" value="F:ectoine binding"/>
    <property type="evidence" value="ECO:0007669"/>
    <property type="project" value="InterPro"/>
</dbReference>
<dbReference type="NCBIfam" id="TIGR02995">
    <property type="entry name" value="ectoine_ehuB"/>
    <property type="match status" value="1"/>
</dbReference>
<keyword evidence="1" id="KW-0732">Signal</keyword>
<organism evidence="2 3">
    <name type="scientific">Prauserella marina</name>
    <dbReference type="NCBI Taxonomy" id="530584"/>
    <lineage>
        <taxon>Bacteria</taxon>
        <taxon>Bacillati</taxon>
        <taxon>Actinomycetota</taxon>
        <taxon>Actinomycetes</taxon>
        <taxon>Pseudonocardiales</taxon>
        <taxon>Pseudonocardiaceae</taxon>
        <taxon>Prauserella</taxon>
    </lineage>
</organism>
<dbReference type="InterPro" id="IPR001638">
    <property type="entry name" value="Solute-binding_3/MltF_N"/>
</dbReference>
<proteinExistence type="predicted"/>
<dbReference type="PANTHER" id="PTHR35936">
    <property type="entry name" value="MEMBRANE-BOUND LYTIC MUREIN TRANSGLYCOSYLASE F"/>
    <property type="match status" value="1"/>
</dbReference>
<dbReference type="PANTHER" id="PTHR35936:SF17">
    <property type="entry name" value="ARGININE-BINDING EXTRACELLULAR PROTEIN ARTP"/>
    <property type="match status" value="1"/>
</dbReference>
<dbReference type="SUPFAM" id="SSF53850">
    <property type="entry name" value="Periplasmic binding protein-like II"/>
    <property type="match status" value="1"/>
</dbReference>
<dbReference type="InterPro" id="IPR014337">
    <property type="entry name" value="Ectoine_EhuB"/>
</dbReference>
<evidence type="ECO:0000313" key="3">
    <source>
        <dbReference type="Proteomes" id="UP000199494"/>
    </source>
</evidence>
<dbReference type="AlphaFoldDB" id="A0A1G6TDZ8"/>
<sequence length="345" mass="36496">MEIFRTDCAQTGDLPRVSAIESALRSHRLTPMGRTGSYEYVNSSSLNRRGFLRGASGLTLGLAVGGGALVSGCTSISVAADGEGGDLLNRLRDEGNVRMGFANERPFGFINKEGVLTGEAPEVGKEIFRRLGVDSFEPKLADFSSLIPGLKAGLFDVISAGMYITPARCAEIEFTNPDYNAPAALLLPRGNPMGLSDLDSVVEKRARIGVLTGSVEEGYASDVGIPGGRIVVFPDQSSGIDGVLANRADCLMLTRLSLDAALGQRQGIALEVGETFVPIVNGVKQYGAGGFGFRKGETAIVDEFNRELAAMQRSGDVLRLTRPFGFSQDEMTDLTAQALCTGTAD</sequence>
<dbReference type="GO" id="GO:0051470">
    <property type="term" value="P:ectoine transmembrane transport"/>
    <property type="evidence" value="ECO:0007669"/>
    <property type="project" value="InterPro"/>
</dbReference>
<dbReference type="Gene3D" id="3.40.190.10">
    <property type="entry name" value="Periplasmic binding protein-like II"/>
    <property type="match status" value="2"/>
</dbReference>
<protein>
    <submittedName>
        <fullName evidence="2">Polar amino acid transport system substrate-binding protein</fullName>
    </submittedName>
</protein>
<gene>
    <name evidence="2" type="ORF">SAMN05421630_10782</name>
</gene>
<accession>A0A1G6TDZ8</accession>
<evidence type="ECO:0000313" key="2">
    <source>
        <dbReference type="EMBL" id="SDD27372.1"/>
    </source>
</evidence>